<protein>
    <submittedName>
        <fullName evidence="1">Uncharacterized protein</fullName>
    </submittedName>
</protein>
<organism evidence="1">
    <name type="scientific">Cladocopium goreaui</name>
    <dbReference type="NCBI Taxonomy" id="2562237"/>
    <lineage>
        <taxon>Eukaryota</taxon>
        <taxon>Sar</taxon>
        <taxon>Alveolata</taxon>
        <taxon>Dinophyceae</taxon>
        <taxon>Suessiales</taxon>
        <taxon>Symbiodiniaceae</taxon>
        <taxon>Cladocopium</taxon>
    </lineage>
</organism>
<dbReference type="EMBL" id="CAMXCT010006697">
    <property type="protein sequence ID" value="CAI4018488.1"/>
    <property type="molecule type" value="Genomic_DNA"/>
</dbReference>
<dbReference type="AlphaFoldDB" id="A0A9P1M436"/>
<reference evidence="2 3" key="2">
    <citation type="submission" date="2024-05" db="EMBL/GenBank/DDBJ databases">
        <authorList>
            <person name="Chen Y."/>
            <person name="Shah S."/>
            <person name="Dougan E. K."/>
            <person name="Thang M."/>
            <person name="Chan C."/>
        </authorList>
    </citation>
    <scope>NUCLEOTIDE SEQUENCE [LARGE SCALE GENOMIC DNA]</scope>
</reference>
<dbReference type="Proteomes" id="UP001152797">
    <property type="component" value="Unassembled WGS sequence"/>
</dbReference>
<comment type="caution">
    <text evidence="1">The sequence shown here is derived from an EMBL/GenBank/DDBJ whole genome shotgun (WGS) entry which is preliminary data.</text>
</comment>
<gene>
    <name evidence="1" type="ORF">C1SCF055_LOCUS43046</name>
</gene>
<proteinExistence type="predicted"/>
<evidence type="ECO:0000313" key="3">
    <source>
        <dbReference type="Proteomes" id="UP001152797"/>
    </source>
</evidence>
<evidence type="ECO:0000313" key="1">
    <source>
        <dbReference type="EMBL" id="CAI4018488.1"/>
    </source>
</evidence>
<dbReference type="EMBL" id="CAMXCT030006697">
    <property type="protein sequence ID" value="CAL4805800.1"/>
    <property type="molecule type" value="Genomic_DNA"/>
</dbReference>
<dbReference type="OrthoDB" id="432636at2759"/>
<dbReference type="EMBL" id="CAMXCT020006697">
    <property type="protein sequence ID" value="CAL1171863.1"/>
    <property type="molecule type" value="Genomic_DNA"/>
</dbReference>
<keyword evidence="3" id="KW-1185">Reference proteome</keyword>
<sequence>MIDLRGIEGRDRLSRDAPVEFSTPHDCHLSLTCEVDDCGPAVTHLFNGFKARPWALCYAGLQDLARSWHAAVLAALECQLSPGQMMAAVANGDMRSFLRREVETVAASIPQQAASPPVQLIIQNSSSVSSTQPEREQLPPQKVPQHLWQLSRQDLSDFWSSPLNRAFPLHLVKFLNAHVCFFKLFKSASRAISKLFLNS</sequence>
<name>A0A9P1M436_9DINO</name>
<reference evidence="1" key="1">
    <citation type="submission" date="2022-10" db="EMBL/GenBank/DDBJ databases">
        <authorList>
            <person name="Chen Y."/>
            <person name="Dougan E. K."/>
            <person name="Chan C."/>
            <person name="Rhodes N."/>
            <person name="Thang M."/>
        </authorList>
    </citation>
    <scope>NUCLEOTIDE SEQUENCE</scope>
</reference>
<evidence type="ECO:0000313" key="2">
    <source>
        <dbReference type="EMBL" id="CAL4805800.1"/>
    </source>
</evidence>
<accession>A0A9P1M436</accession>